<dbReference type="PRINTS" id="PR00081">
    <property type="entry name" value="GDHRDH"/>
</dbReference>
<evidence type="ECO:0000256" key="1">
    <source>
        <dbReference type="ARBA" id="ARBA00023002"/>
    </source>
</evidence>
<proteinExistence type="predicted"/>
<keyword evidence="1" id="KW-0560">Oxidoreductase</keyword>
<dbReference type="OMA" id="MMCPGMV"/>
<dbReference type="SUPFAM" id="SSF51735">
    <property type="entry name" value="NAD(P)-binding Rossmann-fold domains"/>
    <property type="match status" value="1"/>
</dbReference>
<dbReference type="PANTHER" id="PTHR43157:SF31">
    <property type="entry name" value="PHOSPHATIDYLINOSITOL-GLYCAN BIOSYNTHESIS CLASS F PROTEIN"/>
    <property type="match status" value="1"/>
</dbReference>
<keyword evidence="3" id="KW-1185">Reference proteome</keyword>
<evidence type="ECO:0000313" key="2">
    <source>
        <dbReference type="EnsemblMetazoa" id="XP_030849875"/>
    </source>
</evidence>
<dbReference type="AlphaFoldDB" id="A0A7M7PE05"/>
<protein>
    <recommendedName>
        <fullName evidence="4">Retinol dehydrogenase 12</fullName>
    </recommendedName>
</protein>
<organism evidence="2 3">
    <name type="scientific">Strongylocentrotus purpuratus</name>
    <name type="common">Purple sea urchin</name>
    <dbReference type="NCBI Taxonomy" id="7668"/>
    <lineage>
        <taxon>Eukaryota</taxon>
        <taxon>Metazoa</taxon>
        <taxon>Echinodermata</taxon>
        <taxon>Eleutherozoa</taxon>
        <taxon>Echinozoa</taxon>
        <taxon>Echinoidea</taxon>
        <taxon>Euechinoidea</taxon>
        <taxon>Echinacea</taxon>
        <taxon>Camarodonta</taxon>
        <taxon>Echinidea</taxon>
        <taxon>Strongylocentrotidae</taxon>
        <taxon>Strongylocentrotus</taxon>
    </lineage>
</organism>
<dbReference type="InterPro" id="IPR036291">
    <property type="entry name" value="NAD(P)-bd_dom_sf"/>
</dbReference>
<sequence length="326" mass="36467">MGASFGTPPQLPDIELKGKTIIVTGANTGIGYETAKTLAQLGSKVILACRSEEKANQAIQRMKEEHIQERSSEKDAKIIIKADELDVEFMPLDLGSLASTVTFAKEYKAKGYSLHVLLCNAGMAWGPDEPTADGFEIHFQVNYLSHFLLILHLLPVLKATGNDTRIVLISSLMHRFSKWDPHDMQCFNERDKMTVYGTTKLYQIMQMFSLARRLAGSKVSVFSVHPGVVATEINSREDQPVTRSTKIFLWATKSLRMMRNPFDGALTGLHAAANPVYDGKTALYFESSKPQSLTALPRDEAKQEILWNYTLDCLKEYVTEEMLNVV</sequence>
<dbReference type="InParanoid" id="A0A7M7PE05"/>
<reference evidence="3" key="1">
    <citation type="submission" date="2015-02" db="EMBL/GenBank/DDBJ databases">
        <title>Genome sequencing for Strongylocentrotus purpuratus.</title>
        <authorList>
            <person name="Murali S."/>
            <person name="Liu Y."/>
            <person name="Vee V."/>
            <person name="English A."/>
            <person name="Wang M."/>
            <person name="Skinner E."/>
            <person name="Han Y."/>
            <person name="Muzny D.M."/>
            <person name="Worley K.C."/>
            <person name="Gibbs R.A."/>
        </authorList>
    </citation>
    <scope>NUCLEOTIDE SEQUENCE</scope>
</reference>
<dbReference type="OrthoDB" id="191139at2759"/>
<dbReference type="PANTHER" id="PTHR43157">
    <property type="entry name" value="PHOSPHATIDYLINOSITOL-GLYCAN BIOSYNTHESIS CLASS F PROTEIN-RELATED"/>
    <property type="match status" value="1"/>
</dbReference>
<dbReference type="Gene3D" id="3.40.50.720">
    <property type="entry name" value="NAD(P)-binding Rossmann-like Domain"/>
    <property type="match status" value="1"/>
</dbReference>
<dbReference type="KEGG" id="spu:578695"/>
<dbReference type="RefSeq" id="XP_030849875.1">
    <property type="nucleotide sequence ID" value="XM_030994015.1"/>
</dbReference>
<reference evidence="2" key="2">
    <citation type="submission" date="2021-01" db="UniProtKB">
        <authorList>
            <consortium name="EnsemblMetazoa"/>
        </authorList>
    </citation>
    <scope>IDENTIFICATION</scope>
</reference>
<dbReference type="Pfam" id="PF00106">
    <property type="entry name" value="adh_short"/>
    <property type="match status" value="1"/>
</dbReference>
<name>A0A7M7PE05_STRPU</name>
<evidence type="ECO:0008006" key="4">
    <source>
        <dbReference type="Google" id="ProtNLM"/>
    </source>
</evidence>
<dbReference type="EnsemblMetazoa" id="XM_030994015">
    <property type="protein sequence ID" value="XP_030849875"/>
    <property type="gene ID" value="LOC578695"/>
</dbReference>
<dbReference type="GeneID" id="578695"/>
<dbReference type="GO" id="GO:0016491">
    <property type="term" value="F:oxidoreductase activity"/>
    <property type="evidence" value="ECO:0007669"/>
    <property type="project" value="UniProtKB-KW"/>
</dbReference>
<dbReference type="InterPro" id="IPR002347">
    <property type="entry name" value="SDR_fam"/>
</dbReference>
<evidence type="ECO:0000313" key="3">
    <source>
        <dbReference type="Proteomes" id="UP000007110"/>
    </source>
</evidence>
<dbReference type="Proteomes" id="UP000007110">
    <property type="component" value="Unassembled WGS sequence"/>
</dbReference>
<accession>A0A7M7PE05</accession>